<dbReference type="EMBL" id="SMMG02000005">
    <property type="protein sequence ID" value="KAA3472762.1"/>
    <property type="molecule type" value="Genomic_DNA"/>
</dbReference>
<dbReference type="SMART" id="SM00382">
    <property type="entry name" value="AAA"/>
    <property type="match status" value="1"/>
</dbReference>
<dbReference type="SUPFAM" id="SSF52047">
    <property type="entry name" value="RNI-like"/>
    <property type="match status" value="5"/>
</dbReference>
<dbReference type="Gene3D" id="1.10.8.430">
    <property type="entry name" value="Helical domain of apoptotic protease-activating factors"/>
    <property type="match status" value="1"/>
</dbReference>
<dbReference type="PANTHER" id="PTHR33463">
    <property type="entry name" value="NB-ARC DOMAIN-CONTAINING PROTEIN-RELATED"/>
    <property type="match status" value="1"/>
</dbReference>
<dbReference type="InterPro" id="IPR027417">
    <property type="entry name" value="P-loop_NTPase"/>
</dbReference>
<reference evidence="8" key="1">
    <citation type="journal article" date="2019" name="Plant Biotechnol. J.">
        <title>Genome sequencing of the Australian wild diploid species Gossypium australe highlights disease resistance and delayed gland morphogenesis.</title>
        <authorList>
            <person name="Cai Y."/>
            <person name="Cai X."/>
            <person name="Wang Q."/>
            <person name="Wang P."/>
            <person name="Zhang Y."/>
            <person name="Cai C."/>
            <person name="Xu Y."/>
            <person name="Wang K."/>
            <person name="Zhou Z."/>
            <person name="Wang C."/>
            <person name="Geng S."/>
            <person name="Li B."/>
            <person name="Dong Q."/>
            <person name="Hou Y."/>
            <person name="Wang H."/>
            <person name="Ai P."/>
            <person name="Liu Z."/>
            <person name="Yi F."/>
            <person name="Sun M."/>
            <person name="An G."/>
            <person name="Cheng J."/>
            <person name="Zhang Y."/>
            <person name="Shi Q."/>
            <person name="Xie Y."/>
            <person name="Shi X."/>
            <person name="Chang Y."/>
            <person name="Huang F."/>
            <person name="Chen Y."/>
            <person name="Hong S."/>
            <person name="Mi L."/>
            <person name="Sun Q."/>
            <person name="Zhang L."/>
            <person name="Zhou B."/>
            <person name="Peng R."/>
            <person name="Zhang X."/>
            <person name="Liu F."/>
        </authorList>
    </citation>
    <scope>NUCLEOTIDE SEQUENCE [LARGE SCALE GENOMIC DNA]</scope>
    <source>
        <strain evidence="8">cv. PA1801</strain>
    </source>
</reference>
<comment type="caution">
    <text evidence="7">The sequence shown here is derived from an EMBL/GenBank/DDBJ whole genome shotgun (WGS) entry which is preliminary data.</text>
</comment>
<dbReference type="SUPFAM" id="SSF52540">
    <property type="entry name" value="P-loop containing nucleoside triphosphate hydrolases"/>
    <property type="match status" value="1"/>
</dbReference>
<keyword evidence="4" id="KW-0067">ATP-binding</keyword>
<dbReference type="Pfam" id="PF23247">
    <property type="entry name" value="LRR_RPS2"/>
    <property type="match status" value="11"/>
</dbReference>
<dbReference type="Proteomes" id="UP000325315">
    <property type="component" value="Unassembled WGS sequence"/>
</dbReference>
<keyword evidence="2" id="KW-0547">Nucleotide-binding</keyword>
<evidence type="ECO:0000256" key="1">
    <source>
        <dbReference type="ARBA" id="ARBA00008894"/>
    </source>
</evidence>
<dbReference type="Gene3D" id="3.80.10.10">
    <property type="entry name" value="Ribonuclease Inhibitor"/>
    <property type="match status" value="8"/>
</dbReference>
<dbReference type="GO" id="GO:0005524">
    <property type="term" value="F:ATP binding"/>
    <property type="evidence" value="ECO:0007669"/>
    <property type="project" value="UniProtKB-KW"/>
</dbReference>
<keyword evidence="3" id="KW-0611">Plant defense</keyword>
<dbReference type="InterPro" id="IPR042197">
    <property type="entry name" value="Apaf_helical"/>
</dbReference>
<dbReference type="Pfam" id="PF00931">
    <property type="entry name" value="NB-ARC"/>
    <property type="match status" value="1"/>
</dbReference>
<dbReference type="InterPro" id="IPR032675">
    <property type="entry name" value="LRR_dom_sf"/>
</dbReference>
<dbReference type="OrthoDB" id="976457at2759"/>
<evidence type="ECO:0000256" key="2">
    <source>
        <dbReference type="ARBA" id="ARBA00022741"/>
    </source>
</evidence>
<dbReference type="InterPro" id="IPR002182">
    <property type="entry name" value="NB-ARC"/>
</dbReference>
<dbReference type="InterPro" id="IPR057135">
    <property type="entry name" value="At4g27190-like_LRR"/>
</dbReference>
<sequence length="2773" mass="318055">MEFVSGFKRYMLKPGSKVQNLKEQIENLRYERDKVQHFIKEKGQEFDQDGMMWVNRAEEKIKEEEETVKNLEAQAKKRCFLGLCPNLKSLYLLNKKAEEDAQAVLELIQQAESHKFNNESKVQNLEDQPEDNKSNGVMEVEPENEAGKVMEVEDEVSGSAKADTTKAVSKLIEQSGFDRDLYPGSTEETKSRPIQGFEAFESRKATLVDIVEALKDPDLKIIGVNGRPGVGKTMLVKEAARRAREETMFDEVVMVIVSWNPNIKRIQGEIADALGLKLDEETVFARAMRLQQWLKKQDKRVLLILDDIWDGQRLELEQVGIAIEGDQSIASEEDLGWPFMQNISENGFQKFSAVRFKILLTSTSREVLNDMKTEKMFNVHVLTEEESMGWIQKVVGNAANQPGYRQLLTQVVKNCAGFPVAISAIAIALRTKNFNLLVEALQKETKPITKKEEALKSVYFTIERSYSMLENPQLKSFFQLCALLPRGSDIHVSDLLRYNSGLRIASKVSTLEEAKNCLNKLKDAGLLLSSDNNEVVKMHDIVRDVAIWIASEEKRMLVIEDENRIEELLKERKLNSCTAISLPYSSNNKLPDNLECPRLKLLVLFNKNPSLEVPDNFFKRMNELLILDFTGMDFASLPSSFTSLRNLQRLRFDECKLNDIAIVGKLKQLDTLKILSTDIQRLPQEIGGLTRLKSLDLSNCSKLKLIPDKIISGLPYLEELLMRNSFDQWGVEGNASLSELKSLSGLVALDVHIHSVQLMPAELFSEKLNRYKILIGEVWDWSGKYEKERTLKLQLTKGIHLDRGVKLLLQKTEDLYLDEMQGIKNLLYELDGTGFPQLKNLYIQNGPELLFIINSMEVASRKAFPILKSLVLQNLINLEKICQGKLEEECFNRLQIISVERCDRLKNLFPFSMTKMLVQLQEIKVSKCKSIEEIVTEEREQIAGIATNKTEFGQLRSLTLKLLPELRSFCSKEKSRSIYQLEPVNTWSWLLFDGKVVFPVLEKLQLSCINIERLWLKSSYYSQNLTSLAIEGCGNLKHLFSPSITRSLLRLKSFEIIDCKCIREIIVPDEVKETEKETETKEKVKEEEEKKEEIAKILFPQLNSLKMRNLVNLVGFCSESWFLEFPSLKLLEIENCPRLKEFMHKPQSTDITTVIGTLEINKENDHHLGEQALFNAKVAFPKLEKLKISHLGTVKIWHGQLHTDSFSKLKEMKVGYCNDILTIFPSIKEWNFQGLETLIVFNCDSLQHIFESSDIKVGTQLRRLYISHLPKLKHVWNEDSQSNLTFENIRNVYIQDCWCLKSLFPASVAKGLKQLVDLTIDSCGLEVVVSEEKVQNQHVNEFEFPEVCSLTLQNLPELKCFYPAAYEAKWPKLKTLKTYNCGQEVLGMEEHQSSNQKPLFLFEKVIHDLEELSLNSKHISVIRNHPFQVGIFSRIKVLQVLGYHDKPVVFLFNLLEKFNNLKKLELIHCDFKGNFIDEGDANEKKAERELVSLLNTGYIGEQNSQLPHVVLNLETLEVRRCDGSISLGPYFSSFQNLITLDLWQCKATALITSSVARNLVQLIKMRIRDCIMVRKIVEKERVDAKDLVSFSKLKCLELHYLPNLSCFCSEEYSFQFPSLEQVIVRQCPKLKIFCQGVLSTPQLHRVRLSEEDYKGFWAGDLNATIYQLHKNTVRYYEPEHLKLREFPELEEIGNTVPRGIIDFKRLKCLEVYVCNNLRYMLTASMAADLVQLQQIKVKNCKVIEEIIRDDKSTTMNIIFPQLKTITIKSCLGLSRFSSGSFALECPNLKEITLVGCPKMVAFASTVSSELHNEIIGGEYSNILVKDASNVSAKPFFTNKVLLPLLKDLTIVDMGNLERIWDDQLDDQPKMKSFSKLKHLEVHSCVKLSNIFPLNMRERLQRLKNLQVMECASLEELFEHKFTEAEINTNFVFPQMTYLNLSMLPKLKSFYSGVHTTEWPLLKKLDVYGCDKVEIFASEYSSSHETRGQHPLFWINMGTFPCLEELRLESNGNMKEIWHGQLPEGYFKLKVLELINSPPLTVLPPYFFRSLSNLQNFVLSDASINEIFPCEEPGGDEKLEGARAQLSVLRLSKLHELTHFWKENFKPGVIFCNMRVLEVQDCGKLSVLVPSSVPFENLTTLEVSRCEGLKHLFAHSTAKSLVQLSRMSVTDCKMLEEIVTCPGDEVKEAIVFTQLKYLGLSCLPNIESFCSGNCTFEFPSLETVTMRHCPKMKTSPRERFIAPKLKRVYSREAGGEGHWEGDQNTTIQLLFMETVEYRGIEYVVLSDSSKLMEIRNWNPQGTLDFKNLKFLKVYNCRNLRCPFNPSMAMDLVHLEKLEIHDCEMLEEVIMKKGLPKRERMSKKMFPKLETLLLISLPNLTRFYSGNYLVFPFLKELWIQSCPMLNTFISGSVTRNNSRQNMHTDFTVLIDEKAAFPSLEKLGIMDMGSLRNIYNDQISMDLFSKLKVLKLIGLPKLLDILPSGFSLSLSKLERLVVDDASFTEIFQCKSTEEKMQAWELDSFSDLRLSKLPELLHLWKEAFQCQPGTHFRNLRSLKVSECPKLKNLVPSTVSFQNLTTLEISRCHGLRNLVTPSTAKSMVQLKRMRITDCKMLEGIVADADDSTYSIMFKHLEYLRLQSLQALTSFCSGYYRFEFPSLVELVAIECPEFSVFCKGEVSTPLLKRVCPTEGGDRSFTDKDLNIIINGLYSEKELWLRKTSDAFRGLNETVCSEALMKRSVLKGIRASMFSMAWDGVTMQLQKDVSVLQQEMMKIQ</sequence>
<evidence type="ECO:0000313" key="7">
    <source>
        <dbReference type="EMBL" id="KAA3472762.1"/>
    </source>
</evidence>
<dbReference type="PRINTS" id="PR00364">
    <property type="entry name" value="DISEASERSIST"/>
</dbReference>
<accession>A0A5B6VV11</accession>
<name>A0A5B6VV11_9ROSI</name>
<comment type="similarity">
    <text evidence="1">Belongs to the disease resistance NB-LRR family.</text>
</comment>
<dbReference type="InterPro" id="IPR050905">
    <property type="entry name" value="Plant_NBS-LRR"/>
</dbReference>
<gene>
    <name evidence="7" type="ORF">EPI10_023210</name>
</gene>
<organism evidence="7 8">
    <name type="scientific">Gossypium australe</name>
    <dbReference type="NCBI Taxonomy" id="47621"/>
    <lineage>
        <taxon>Eukaryota</taxon>
        <taxon>Viridiplantae</taxon>
        <taxon>Streptophyta</taxon>
        <taxon>Embryophyta</taxon>
        <taxon>Tracheophyta</taxon>
        <taxon>Spermatophyta</taxon>
        <taxon>Magnoliopsida</taxon>
        <taxon>eudicotyledons</taxon>
        <taxon>Gunneridae</taxon>
        <taxon>Pentapetalae</taxon>
        <taxon>rosids</taxon>
        <taxon>malvids</taxon>
        <taxon>Malvales</taxon>
        <taxon>Malvaceae</taxon>
        <taxon>Malvoideae</taxon>
        <taxon>Gossypium</taxon>
    </lineage>
</organism>
<proteinExistence type="inferred from homology"/>
<evidence type="ECO:0000313" key="8">
    <source>
        <dbReference type="Proteomes" id="UP000325315"/>
    </source>
</evidence>
<evidence type="ECO:0000256" key="3">
    <source>
        <dbReference type="ARBA" id="ARBA00022821"/>
    </source>
</evidence>
<keyword evidence="8" id="KW-1185">Reference proteome</keyword>
<evidence type="ECO:0000259" key="6">
    <source>
        <dbReference type="SMART" id="SM00382"/>
    </source>
</evidence>
<dbReference type="SUPFAM" id="SSF52058">
    <property type="entry name" value="L domain-like"/>
    <property type="match status" value="2"/>
</dbReference>
<feature type="domain" description="AAA+ ATPase" evidence="6">
    <location>
        <begin position="218"/>
        <end position="382"/>
    </location>
</feature>
<dbReference type="GO" id="GO:0043531">
    <property type="term" value="F:ADP binding"/>
    <property type="evidence" value="ECO:0007669"/>
    <property type="project" value="InterPro"/>
</dbReference>
<dbReference type="GO" id="GO:0006952">
    <property type="term" value="P:defense response"/>
    <property type="evidence" value="ECO:0007669"/>
    <property type="project" value="UniProtKB-KW"/>
</dbReference>
<protein>
    <submittedName>
        <fullName evidence="7">Disease resistance protein</fullName>
    </submittedName>
</protein>
<dbReference type="Gene3D" id="3.40.50.300">
    <property type="entry name" value="P-loop containing nucleotide triphosphate hydrolases"/>
    <property type="match status" value="1"/>
</dbReference>
<evidence type="ECO:0000256" key="4">
    <source>
        <dbReference type="ARBA" id="ARBA00022840"/>
    </source>
</evidence>
<evidence type="ECO:0000256" key="5">
    <source>
        <dbReference type="SAM" id="MobiDB-lite"/>
    </source>
</evidence>
<dbReference type="InterPro" id="IPR003593">
    <property type="entry name" value="AAA+_ATPase"/>
</dbReference>
<dbReference type="PANTHER" id="PTHR33463:SF203">
    <property type="entry name" value="AAA+ ATPASE DOMAIN-CONTAINING PROTEIN"/>
    <property type="match status" value="1"/>
</dbReference>
<feature type="region of interest" description="Disordered" evidence="5">
    <location>
        <begin position="118"/>
        <end position="137"/>
    </location>
</feature>